<feature type="compositionally biased region" description="Low complexity" evidence="4">
    <location>
        <begin position="338"/>
        <end position="352"/>
    </location>
</feature>
<dbReference type="OrthoDB" id="769138at2759"/>
<keyword evidence="7" id="KW-1185">Reference proteome</keyword>
<evidence type="ECO:0000313" key="6">
    <source>
        <dbReference type="EMBL" id="RVE65451.1"/>
    </source>
</evidence>
<evidence type="ECO:0000256" key="1">
    <source>
        <dbReference type="ARBA" id="ARBA00003222"/>
    </source>
</evidence>
<evidence type="ECO:0000256" key="4">
    <source>
        <dbReference type="SAM" id="MobiDB-lite"/>
    </source>
</evidence>
<dbReference type="Gene3D" id="1.10.472.10">
    <property type="entry name" value="Cyclin-like"/>
    <property type="match status" value="2"/>
</dbReference>
<dbReference type="FunFam" id="1.10.472.10:FF:000006">
    <property type="entry name" value="Cyclin I"/>
    <property type="match status" value="1"/>
</dbReference>
<evidence type="ECO:0000256" key="2">
    <source>
        <dbReference type="ARBA" id="ARBA00023127"/>
    </source>
</evidence>
<name>A0A3S2MRL5_ORYJA</name>
<comment type="function">
    <text evidence="1">Essential for the control of the cell cycle at the G2/M (mitosis) transition.</text>
</comment>
<sequence length="374" mass="42416">MSVTRGSSRTAPTVCSGHSCLNEIDYVDITLINSNFTNIQVPAEMDAVKLMKELRVNYEQEASYLPKETGLSLIESTVQGDSRISAKCRDAKVEDLWSLTSFFDYSTQTFVLAVNLLDRFLAMMRIQPKHLSCISLSCLHMAARVTEEECNLTPTDELIRIGQCRFTVSDLCRMEKIVAEKLNFKSKAITALTFLHLYHQITASYCSDRKETLSLEKLEAQLKACLCRISFSKAKPSVLALSLLKQEVEAVRSEDMLEITYHIQRHLKIADSELQLWSERVARCLSEYASPECSKPNHRKLQWIVSRRTAQNLHSHRTVPELPTIPEGCWDESESEDMMSSGEESLSSSLGSDAEGPYFPLHLHRQKAQQYLHA</sequence>
<keyword evidence="2 3" id="KW-0195">Cyclin</keyword>
<dbReference type="InterPro" id="IPR006671">
    <property type="entry name" value="Cyclin_N"/>
</dbReference>
<comment type="similarity">
    <text evidence="3">Belongs to the cyclin family.</text>
</comment>
<dbReference type="PANTHER" id="PTHR10177">
    <property type="entry name" value="CYCLINS"/>
    <property type="match status" value="1"/>
</dbReference>
<proteinExistence type="inferred from homology"/>
<dbReference type="InterPro" id="IPR013763">
    <property type="entry name" value="Cyclin-like_dom"/>
</dbReference>
<protein>
    <recommendedName>
        <fullName evidence="5">Cyclin-like domain-containing protein</fullName>
    </recommendedName>
</protein>
<dbReference type="AlphaFoldDB" id="A0A3S2MRL5"/>
<gene>
    <name evidence="6" type="ORF">OJAV_G00116640</name>
</gene>
<dbReference type="SUPFAM" id="SSF47954">
    <property type="entry name" value="Cyclin-like"/>
    <property type="match status" value="1"/>
</dbReference>
<dbReference type="SMART" id="SM00385">
    <property type="entry name" value="CYCLIN"/>
    <property type="match status" value="1"/>
</dbReference>
<evidence type="ECO:0000256" key="3">
    <source>
        <dbReference type="RuleBase" id="RU000383"/>
    </source>
</evidence>
<reference evidence="6 7" key="1">
    <citation type="submission" date="2018-11" db="EMBL/GenBank/DDBJ databases">
        <authorList>
            <person name="Lopez-Roques C."/>
            <person name="Donnadieu C."/>
            <person name="Bouchez O."/>
            <person name="Klopp C."/>
            <person name="Cabau C."/>
            <person name="Zahm M."/>
        </authorList>
    </citation>
    <scope>NUCLEOTIDE SEQUENCE [LARGE SCALE GENOMIC DNA]</scope>
    <source>
        <strain evidence="6">RS831</strain>
        <tissue evidence="6">Whole body</tissue>
    </source>
</reference>
<dbReference type="Pfam" id="PF00134">
    <property type="entry name" value="Cyclin_N"/>
    <property type="match status" value="1"/>
</dbReference>
<reference evidence="6 7" key="2">
    <citation type="submission" date="2019-01" db="EMBL/GenBank/DDBJ databases">
        <title>A chromosome length genome reference of the Java medaka (oryzias javanicus).</title>
        <authorList>
            <person name="Herpin A."/>
            <person name="Takehana Y."/>
            <person name="Naruse K."/>
            <person name="Ansai S."/>
            <person name="Kawaguchi M."/>
        </authorList>
    </citation>
    <scope>NUCLEOTIDE SEQUENCE [LARGE SCALE GENOMIC DNA]</scope>
    <source>
        <strain evidence="6">RS831</strain>
        <tissue evidence="6">Whole body</tissue>
    </source>
</reference>
<accession>A0A3S2MRL5</accession>
<dbReference type="EMBL" id="CM012448">
    <property type="protein sequence ID" value="RVE65451.1"/>
    <property type="molecule type" value="Genomic_DNA"/>
</dbReference>
<feature type="region of interest" description="Disordered" evidence="4">
    <location>
        <begin position="324"/>
        <end position="352"/>
    </location>
</feature>
<dbReference type="FunFam" id="1.10.472.10:FF:000370">
    <property type="entry name" value="Cyclin G2"/>
    <property type="match status" value="1"/>
</dbReference>
<feature type="domain" description="Cyclin-like" evidence="5">
    <location>
        <begin position="94"/>
        <end position="180"/>
    </location>
</feature>
<dbReference type="InterPro" id="IPR039361">
    <property type="entry name" value="Cyclin"/>
</dbReference>
<evidence type="ECO:0000313" key="7">
    <source>
        <dbReference type="Proteomes" id="UP000283210"/>
    </source>
</evidence>
<dbReference type="InterPro" id="IPR036915">
    <property type="entry name" value="Cyclin-like_sf"/>
</dbReference>
<organism evidence="6 7">
    <name type="scientific">Oryzias javanicus</name>
    <name type="common">Javanese ricefish</name>
    <name type="synonym">Aplocheilus javanicus</name>
    <dbReference type="NCBI Taxonomy" id="123683"/>
    <lineage>
        <taxon>Eukaryota</taxon>
        <taxon>Metazoa</taxon>
        <taxon>Chordata</taxon>
        <taxon>Craniata</taxon>
        <taxon>Vertebrata</taxon>
        <taxon>Euteleostomi</taxon>
        <taxon>Actinopterygii</taxon>
        <taxon>Neopterygii</taxon>
        <taxon>Teleostei</taxon>
        <taxon>Neoteleostei</taxon>
        <taxon>Acanthomorphata</taxon>
        <taxon>Ovalentaria</taxon>
        <taxon>Atherinomorphae</taxon>
        <taxon>Beloniformes</taxon>
        <taxon>Adrianichthyidae</taxon>
        <taxon>Oryziinae</taxon>
        <taxon>Oryzias</taxon>
    </lineage>
</organism>
<dbReference type="Proteomes" id="UP000283210">
    <property type="component" value="Chromosome 12"/>
</dbReference>
<evidence type="ECO:0000259" key="5">
    <source>
        <dbReference type="SMART" id="SM00385"/>
    </source>
</evidence>